<evidence type="ECO:0000313" key="1">
    <source>
        <dbReference type="EMBL" id="CAB4160732.1"/>
    </source>
</evidence>
<sequence>MSFVGKAIGSVVGGITGAKQAGKAAEAAAATQAAAAQAGIDEQKRQFDKLVELMSPYVTAGTGAMAEQQALIGLKGQEAQAAAVAQQEQSPIFQALTQQGENAILQNASATGGLRGGNVQAALSQFRPQVLNSLIEQQYNRLGGFTKLGQASAAGQAESGMASADSIANLLANQGAATAGGQIAKGNVVRQSFGDLLSIGKAASGFKMPTF</sequence>
<dbReference type="Pfam" id="PF25688">
    <property type="entry name" value="P22_gp7"/>
    <property type="match status" value="1"/>
</dbReference>
<gene>
    <name evidence="1" type="ORF">UFOVP774_14</name>
</gene>
<dbReference type="EMBL" id="LR796710">
    <property type="protein sequence ID" value="CAB4160732.1"/>
    <property type="molecule type" value="Genomic_DNA"/>
</dbReference>
<dbReference type="InterPro" id="IPR057916">
    <property type="entry name" value="P22_gp7"/>
</dbReference>
<reference evidence="1" key="1">
    <citation type="submission" date="2020-04" db="EMBL/GenBank/DDBJ databases">
        <authorList>
            <person name="Chiriac C."/>
            <person name="Salcher M."/>
            <person name="Ghai R."/>
            <person name="Kavagutti S V."/>
        </authorList>
    </citation>
    <scope>NUCLEOTIDE SEQUENCE</scope>
</reference>
<accession>A0A6J5NPN8</accession>
<evidence type="ECO:0008006" key="2">
    <source>
        <dbReference type="Google" id="ProtNLM"/>
    </source>
</evidence>
<proteinExistence type="predicted"/>
<protein>
    <recommendedName>
        <fullName evidence="2">DNA transfer protein</fullName>
    </recommendedName>
</protein>
<organism evidence="1">
    <name type="scientific">uncultured Caudovirales phage</name>
    <dbReference type="NCBI Taxonomy" id="2100421"/>
    <lineage>
        <taxon>Viruses</taxon>
        <taxon>Duplodnaviria</taxon>
        <taxon>Heunggongvirae</taxon>
        <taxon>Uroviricota</taxon>
        <taxon>Caudoviricetes</taxon>
        <taxon>Peduoviridae</taxon>
        <taxon>Maltschvirus</taxon>
        <taxon>Maltschvirus maltsch</taxon>
    </lineage>
</organism>
<name>A0A6J5NPN8_9CAUD</name>